<reference evidence="1 2" key="1">
    <citation type="submission" date="2019-03" db="EMBL/GenBank/DDBJ databases">
        <title>Genomic Encyclopedia of Type Strains, Phase III (KMG-III): the genomes of soil and plant-associated and newly described type strains.</title>
        <authorList>
            <person name="Whitman W."/>
        </authorList>
    </citation>
    <scope>NUCLEOTIDE SEQUENCE [LARGE SCALE GENOMIC DNA]</scope>
    <source>
        <strain evidence="1 2">LMG 29544</strain>
    </source>
</reference>
<protein>
    <submittedName>
        <fullName evidence="1">Uncharacterized protein</fullName>
    </submittedName>
</protein>
<dbReference type="RefSeq" id="WP_134192905.1">
    <property type="nucleotide sequence ID" value="NZ_JBHLUW010000061.1"/>
</dbReference>
<organism evidence="1 2">
    <name type="scientific">Paraburkholderia rhizosphaerae</name>
    <dbReference type="NCBI Taxonomy" id="480658"/>
    <lineage>
        <taxon>Bacteria</taxon>
        <taxon>Pseudomonadati</taxon>
        <taxon>Pseudomonadota</taxon>
        <taxon>Betaproteobacteria</taxon>
        <taxon>Burkholderiales</taxon>
        <taxon>Burkholderiaceae</taxon>
        <taxon>Paraburkholderia</taxon>
    </lineage>
</organism>
<dbReference type="OrthoDB" id="9113958at2"/>
<name>A0A4V3HEL6_9BURK</name>
<dbReference type="Proteomes" id="UP000295509">
    <property type="component" value="Unassembled WGS sequence"/>
</dbReference>
<evidence type="ECO:0000313" key="2">
    <source>
        <dbReference type="Proteomes" id="UP000295509"/>
    </source>
</evidence>
<comment type="caution">
    <text evidence="1">The sequence shown here is derived from an EMBL/GenBank/DDBJ whole genome shotgun (WGS) entry which is preliminary data.</text>
</comment>
<sequence length="109" mass="11764">MDKFPMKLVIDAVTTPLLHAKLSEARTPRERAALLRSIAESALRFHHAEPFTPAPQNAGVATVVTGTKSDTALPLHLTASDEMRTNPTNEGDAARYDSAGIADQFSAFF</sequence>
<gene>
    <name evidence="1" type="ORF">BX592_111224</name>
</gene>
<accession>A0A4V3HEL6</accession>
<dbReference type="EMBL" id="SORE01000011">
    <property type="protein sequence ID" value="TDY48289.1"/>
    <property type="molecule type" value="Genomic_DNA"/>
</dbReference>
<proteinExistence type="predicted"/>
<dbReference type="AlphaFoldDB" id="A0A4V3HEL6"/>
<keyword evidence="2" id="KW-1185">Reference proteome</keyword>
<evidence type="ECO:0000313" key="1">
    <source>
        <dbReference type="EMBL" id="TDY48289.1"/>
    </source>
</evidence>